<name>A0A812QF49_9DINO</name>
<dbReference type="InterPro" id="IPR036291">
    <property type="entry name" value="NAD(P)-bd_dom_sf"/>
</dbReference>
<accession>A0A812QF49</accession>
<gene>
    <name evidence="1" type="primary">WWOX</name>
    <name evidence="1" type="ORF">SNEC2469_LOCUS10414</name>
</gene>
<dbReference type="SUPFAM" id="SSF51735">
    <property type="entry name" value="NAD(P)-binding Rossmann-fold domains"/>
    <property type="match status" value="1"/>
</dbReference>
<dbReference type="AlphaFoldDB" id="A0A812QF49"/>
<dbReference type="Proteomes" id="UP000601435">
    <property type="component" value="Unassembled WGS sequence"/>
</dbReference>
<dbReference type="InterPro" id="IPR002347">
    <property type="entry name" value="SDR_fam"/>
</dbReference>
<reference evidence="1" key="1">
    <citation type="submission" date="2021-02" db="EMBL/GenBank/DDBJ databases">
        <authorList>
            <person name="Dougan E. K."/>
            <person name="Rhodes N."/>
            <person name="Thang M."/>
            <person name="Chan C."/>
        </authorList>
    </citation>
    <scope>NUCLEOTIDE SEQUENCE</scope>
</reference>
<dbReference type="Pfam" id="PF00106">
    <property type="entry name" value="adh_short"/>
    <property type="match status" value="1"/>
</dbReference>
<organism evidence="1 2">
    <name type="scientific">Symbiodinium necroappetens</name>
    <dbReference type="NCBI Taxonomy" id="1628268"/>
    <lineage>
        <taxon>Eukaryota</taxon>
        <taxon>Sar</taxon>
        <taxon>Alveolata</taxon>
        <taxon>Dinophyceae</taxon>
        <taxon>Suessiales</taxon>
        <taxon>Symbiodiniaceae</taxon>
        <taxon>Symbiodinium</taxon>
    </lineage>
</organism>
<evidence type="ECO:0000313" key="2">
    <source>
        <dbReference type="Proteomes" id="UP000601435"/>
    </source>
</evidence>
<dbReference type="EMBL" id="CAJNJA010016609">
    <property type="protein sequence ID" value="CAE7384479.1"/>
    <property type="molecule type" value="Genomic_DNA"/>
</dbReference>
<comment type="caution">
    <text evidence="1">The sequence shown here is derived from an EMBL/GenBank/DDBJ whole genome shotgun (WGS) entry which is preliminary data.</text>
</comment>
<keyword evidence="2" id="KW-1185">Reference proteome</keyword>
<evidence type="ECO:0000313" key="1">
    <source>
        <dbReference type="EMBL" id="CAE7384479.1"/>
    </source>
</evidence>
<protein>
    <submittedName>
        <fullName evidence="1">WWOX protein</fullName>
    </submittedName>
</protein>
<proteinExistence type="predicted"/>
<sequence length="74" mass="7825">MCAQLTLPVPARFHDFEKDLPSLEGKIVCVTGCTTGTGFIAARTAAKKGAHVVMLNRQSARAEAAEKSLLEVAP</sequence>
<feature type="non-terminal residue" evidence="1">
    <location>
        <position position="1"/>
    </location>
</feature>
<dbReference type="Gene3D" id="3.40.50.720">
    <property type="entry name" value="NAD(P)-binding Rossmann-like Domain"/>
    <property type="match status" value="1"/>
</dbReference>